<name>A0A5E7TLS7_PSEFL</name>
<evidence type="ECO:0008006" key="3">
    <source>
        <dbReference type="Google" id="ProtNLM"/>
    </source>
</evidence>
<evidence type="ECO:0000313" key="1">
    <source>
        <dbReference type="EMBL" id="VVP99921.1"/>
    </source>
</evidence>
<protein>
    <recommendedName>
        <fullName evidence="3">DUF3015 domain-containing protein</fullName>
    </recommendedName>
</protein>
<reference evidence="1 2" key="1">
    <citation type="submission" date="2019-09" db="EMBL/GenBank/DDBJ databases">
        <authorList>
            <person name="Chandra G."/>
            <person name="Truman W A."/>
        </authorList>
    </citation>
    <scope>NUCLEOTIDE SEQUENCE [LARGE SCALE GENOMIC DNA]</scope>
    <source>
        <strain evidence="1">PS938</strain>
    </source>
</reference>
<dbReference type="AlphaFoldDB" id="A0A5E7TLS7"/>
<dbReference type="Proteomes" id="UP000327191">
    <property type="component" value="Unassembled WGS sequence"/>
</dbReference>
<sequence>MSIPSLLSTQYDRRAGSLRAELGPESLVYWYAHKENKAMKRILLGTLFTAVSINAMAQAPGGPDCGWGNMLFEGQRGTPAHFLASTTNGTSGNATFGMTSGTNGCATNSALTYGGKSWFAMNGMMNELSEDMAKGQGEALTTYAVVLGVAPEDRAHFAAVTHEHFQQIFSKADVTAEDVHTNTLAVLKADPRLAKYATQA</sequence>
<dbReference type="InterPro" id="IPR021383">
    <property type="entry name" value="DUF3015"/>
</dbReference>
<organism evidence="1 2">
    <name type="scientific">Pseudomonas fluorescens</name>
    <dbReference type="NCBI Taxonomy" id="294"/>
    <lineage>
        <taxon>Bacteria</taxon>
        <taxon>Pseudomonadati</taxon>
        <taxon>Pseudomonadota</taxon>
        <taxon>Gammaproteobacteria</taxon>
        <taxon>Pseudomonadales</taxon>
        <taxon>Pseudomonadaceae</taxon>
        <taxon>Pseudomonas</taxon>
    </lineage>
</organism>
<accession>A0A5E7TLS7</accession>
<gene>
    <name evidence="1" type="ORF">PS938_02380</name>
</gene>
<evidence type="ECO:0000313" key="2">
    <source>
        <dbReference type="Proteomes" id="UP000327191"/>
    </source>
</evidence>
<proteinExistence type="predicted"/>
<dbReference type="EMBL" id="CABVJE010000009">
    <property type="protein sequence ID" value="VVP99921.1"/>
    <property type="molecule type" value="Genomic_DNA"/>
</dbReference>
<dbReference type="Pfam" id="PF11220">
    <property type="entry name" value="DUF3015"/>
    <property type="match status" value="1"/>
</dbReference>